<dbReference type="CDD" id="cd09272">
    <property type="entry name" value="RNase_HI_RT_Ty1"/>
    <property type="match status" value="1"/>
</dbReference>
<keyword evidence="2" id="KW-0472">Membrane</keyword>
<dbReference type="GO" id="GO:0003676">
    <property type="term" value="F:nucleic acid binding"/>
    <property type="evidence" value="ECO:0007669"/>
    <property type="project" value="InterPro"/>
</dbReference>
<dbReference type="SUPFAM" id="SSF53098">
    <property type="entry name" value="Ribonuclease H-like"/>
    <property type="match status" value="1"/>
</dbReference>
<organism evidence="4 5">
    <name type="scientific">Chaetoceros tenuissimus</name>
    <dbReference type="NCBI Taxonomy" id="426638"/>
    <lineage>
        <taxon>Eukaryota</taxon>
        <taxon>Sar</taxon>
        <taxon>Stramenopiles</taxon>
        <taxon>Ochrophyta</taxon>
        <taxon>Bacillariophyta</taxon>
        <taxon>Coscinodiscophyceae</taxon>
        <taxon>Chaetocerotophycidae</taxon>
        <taxon>Chaetocerotales</taxon>
        <taxon>Chaetocerotaceae</taxon>
        <taxon>Chaetoceros</taxon>
    </lineage>
</organism>
<proteinExistence type="predicted"/>
<evidence type="ECO:0000313" key="5">
    <source>
        <dbReference type="Proteomes" id="UP001054902"/>
    </source>
</evidence>
<accession>A0AAD3CNH5</accession>
<dbReference type="EMBL" id="BLLK01000034">
    <property type="protein sequence ID" value="GFH49208.1"/>
    <property type="molecule type" value="Genomic_DNA"/>
</dbReference>
<dbReference type="InterPro" id="IPR013103">
    <property type="entry name" value="RVT_2"/>
</dbReference>
<dbReference type="Pfam" id="PF07727">
    <property type="entry name" value="RVT_2"/>
    <property type="match status" value="1"/>
</dbReference>
<dbReference type="Gene3D" id="3.30.420.10">
    <property type="entry name" value="Ribonuclease H-like superfamily/Ribonuclease H"/>
    <property type="match status" value="1"/>
</dbReference>
<dbReference type="InterPro" id="IPR012337">
    <property type="entry name" value="RNaseH-like_sf"/>
</dbReference>
<keyword evidence="5" id="KW-1185">Reference proteome</keyword>
<evidence type="ECO:0000313" key="4">
    <source>
        <dbReference type="EMBL" id="GFH49208.1"/>
    </source>
</evidence>
<feature type="region of interest" description="Disordered" evidence="1">
    <location>
        <begin position="494"/>
        <end position="522"/>
    </location>
</feature>
<dbReference type="Proteomes" id="UP001054902">
    <property type="component" value="Unassembled WGS sequence"/>
</dbReference>
<dbReference type="PANTHER" id="PTHR11439">
    <property type="entry name" value="GAG-POL-RELATED RETROTRANSPOSON"/>
    <property type="match status" value="1"/>
</dbReference>
<sequence>MRMLYQEHGSLAVIGVANEVEKDMDNLPIVTCGGVATNSLGEDVIVVMNSAAAFGKGRSVLSKFQLEHYGCKVYDRPRALGGRQVIQTPDGHVFKLKFKSGLMYLPMRCPSDMEVETLPHVYLTSNAEQWNPDNFGDDVSDDQWFDAVEENEDGALDDNEFFESRDTYIIEPNFHCDINQIAAEHPDLTFDVAHKVHAFECKMSPSRGKRKKIDFEKLHKYFLWKPVEAIKKTFGCTTQFVETVWFNTPRLPLRRHYKSRVPFMNCRRLNELYATDTIFSNCKAHDGSTCAQIYVGVESQFVDIEGMTSKSQMPRTLLNFIRQWGAMRFLWRDMAKEEDSKAVNDLLRSIQAPNRFSEPYNEHKNPAERKILDVKAGTRTVMDRTGTPNKWWLLCMMYVIYVMNHIALASLGWQNPIFRAFGVTKDISPLLLFTWWEPVLYYDSDVPFPGSRELRGKFAGFADNVGDAFCFRIVTDDTEEVIYRSVLRSALDEANPNLRPSKPPDDDDPESSSTRNGEMSDRLQSLLTESQSETQPVPPNVVADASDMPEVPLVLESSEDLPESDVPTTRAHFFDPDELIGKTFLREREVDGTIHRAEIMERIQNAENVADQYLVKFGDGTRDEVMNYNAIIDLLNKQIDREMEDESAAYTFKGISNHRKVNNKYEVLVDWETGEKTWEPIAIMRQDDPVTLAKYGLEHNLLDQPGWKRLRNYVKSTKRLSRNIKQARMFAARTVQRYKFGVKVPRGEREARLFDDDNKNILWDEAITKELDQVILEYEVFRDKGKFVGKKQVPKGYQMIRLNMVFDVKHDLRHKMRLVAGGHLTQQSGDTSYSSVASLRSIRLVTFIAELNKLELEAGDVGNAYLEAETNEKVCFVAGPSFAKYGLEGHLLIFHKALYGLRNSGACYHAKWADSMQKLGFFPSRADPDVWMRDKGDHYEYVVVYVDDLLYAGRDAEQYWKDVKSMGYKLKGVGPPTYHLGATFERVKEPGTDKTVMTWGPIRYIQKILDQYERMFGEKVSGSRKIHAPLEPGDHPELDTSELCNEDEKAKFLSLVGSLQWALSLGRMDIGTATMTMSRFRVSPRKGHLERLKLIYRYLKHFKNTSIKFNTEIPDYSYFDDLWKQTEWGDFYGDGEGVYDDPKLPSPKGNPIVMTTYVDANLLHDYITGRSCTGIIHLFNKTVMDWFSKLQSNVETATYGSEFTALRTAVDQIHDLRYSARALGVPIIGPTYLFGDNLSTIISSTKSDGKIAKRWNILSFHRVREAVAHGIVRPFHIDGKDNPADVLSKHTSSSVWYELMRPLIFWRNNDTVSDECEIEGSISESNSQVINLSKSDSDIIRVNRTYVHAGTDFSTKTNMQSRCSC</sequence>
<evidence type="ECO:0000256" key="1">
    <source>
        <dbReference type="SAM" id="MobiDB-lite"/>
    </source>
</evidence>
<evidence type="ECO:0000259" key="3">
    <source>
        <dbReference type="Pfam" id="PF07727"/>
    </source>
</evidence>
<dbReference type="PANTHER" id="PTHR11439:SF467">
    <property type="entry name" value="INTEGRASE CATALYTIC DOMAIN-CONTAINING PROTEIN"/>
    <property type="match status" value="1"/>
</dbReference>
<keyword evidence="2" id="KW-1133">Transmembrane helix</keyword>
<gene>
    <name evidence="4" type="ORF">CTEN210_05684</name>
</gene>
<reference evidence="4 5" key="1">
    <citation type="journal article" date="2021" name="Sci. Rep.">
        <title>The genome of the diatom Chaetoceros tenuissimus carries an ancient integrated fragment of an extant virus.</title>
        <authorList>
            <person name="Hongo Y."/>
            <person name="Kimura K."/>
            <person name="Takaki Y."/>
            <person name="Yoshida Y."/>
            <person name="Baba S."/>
            <person name="Kobayashi G."/>
            <person name="Nagasaki K."/>
            <person name="Hano T."/>
            <person name="Tomaru Y."/>
        </authorList>
    </citation>
    <scope>NUCLEOTIDE SEQUENCE [LARGE SCALE GENOMIC DNA]</scope>
    <source>
        <strain evidence="4 5">NIES-3715</strain>
    </source>
</reference>
<comment type="caution">
    <text evidence="4">The sequence shown here is derived from an EMBL/GenBank/DDBJ whole genome shotgun (WGS) entry which is preliminary data.</text>
</comment>
<keyword evidence="2" id="KW-0812">Transmembrane</keyword>
<feature type="domain" description="Reverse transcriptase Ty1/copia-type" evidence="3">
    <location>
        <begin position="793"/>
        <end position="985"/>
    </location>
</feature>
<dbReference type="InterPro" id="IPR036397">
    <property type="entry name" value="RNaseH_sf"/>
</dbReference>
<protein>
    <submittedName>
        <fullName evidence="4">Gag-pol polyprotein</fullName>
    </submittedName>
</protein>
<feature type="transmembrane region" description="Helical" evidence="2">
    <location>
        <begin position="391"/>
        <end position="413"/>
    </location>
</feature>
<evidence type="ECO:0000256" key="2">
    <source>
        <dbReference type="SAM" id="Phobius"/>
    </source>
</evidence>
<name>A0AAD3CNH5_9STRA</name>